<organism evidence="3">
    <name type="scientific">Percolomonas cosmopolitus</name>
    <dbReference type="NCBI Taxonomy" id="63605"/>
    <lineage>
        <taxon>Eukaryota</taxon>
        <taxon>Discoba</taxon>
        <taxon>Heterolobosea</taxon>
        <taxon>Tetramitia</taxon>
        <taxon>Eutetramitia</taxon>
        <taxon>Percolomonadidae</taxon>
        <taxon>Percolomonas</taxon>
    </lineage>
</organism>
<dbReference type="SMART" id="SM00165">
    <property type="entry name" value="UBA"/>
    <property type="match status" value="1"/>
</dbReference>
<sequence length="388" mass="41647">MSSVHFKFIRPTLTKRFSLSSFQQDFQSLLSKLKALSNANFNFLEVQDVDGDWIRVDTSDEWEYMRSLLQEHQSTVINVRDGLEWQQHDEQKAKASEAKSSASNSGNTSTTSNSGASTSSSGSASGINAQDIMASVLPSLMGVVKNNPQLLSTVVSTVGTLGTQGSQLLQSNIIPSLVGMASYSGGSSSSQQNQPQNNNSSSSNNSSNNATPEAVLSSLLSQLFVGATQATSSSSSTTNSTRTNSNNTSSSSSGNGSSHNQTPKISEIFTPEHIQQGLLMGESFMRNFSDTYLKQASQQQSQSSENNGDTPSAPSSTESKLDSKDIAAPSAPPTYGDSPVPEVEVDETNVALLVSMGFLDRDQNRRALKKWHNNVNRAVQQLLNDPYF</sequence>
<dbReference type="InterPro" id="IPR009060">
    <property type="entry name" value="UBA-like_sf"/>
</dbReference>
<name>A0A7S1PFP7_9EUKA</name>
<dbReference type="SUPFAM" id="SSF46934">
    <property type="entry name" value="UBA-like"/>
    <property type="match status" value="1"/>
</dbReference>
<proteinExistence type="predicted"/>
<dbReference type="EMBL" id="HBGD01001866">
    <property type="protein sequence ID" value="CAD9078332.1"/>
    <property type="molecule type" value="Transcribed_RNA"/>
</dbReference>
<evidence type="ECO:0000256" key="1">
    <source>
        <dbReference type="SAM" id="MobiDB-lite"/>
    </source>
</evidence>
<accession>A0A7S1PFP7</accession>
<feature type="compositionally biased region" description="Polar residues" evidence="1">
    <location>
        <begin position="305"/>
        <end position="318"/>
    </location>
</feature>
<dbReference type="Gene3D" id="1.10.8.10">
    <property type="entry name" value="DNA helicase RuvA subunit, C-terminal domain"/>
    <property type="match status" value="1"/>
</dbReference>
<feature type="region of interest" description="Disordered" evidence="1">
    <location>
        <begin position="87"/>
        <end position="125"/>
    </location>
</feature>
<feature type="compositionally biased region" description="Basic and acidic residues" evidence="1">
    <location>
        <begin position="87"/>
        <end position="97"/>
    </location>
</feature>
<reference evidence="3" key="1">
    <citation type="submission" date="2021-01" db="EMBL/GenBank/DDBJ databases">
        <authorList>
            <person name="Corre E."/>
            <person name="Pelletier E."/>
            <person name="Niang G."/>
            <person name="Scheremetjew M."/>
            <person name="Finn R."/>
            <person name="Kale V."/>
            <person name="Holt S."/>
            <person name="Cochrane G."/>
            <person name="Meng A."/>
            <person name="Brown T."/>
            <person name="Cohen L."/>
        </authorList>
    </citation>
    <scope>NUCLEOTIDE SEQUENCE</scope>
    <source>
        <strain evidence="3">WS</strain>
    </source>
</reference>
<feature type="region of interest" description="Disordered" evidence="1">
    <location>
        <begin position="294"/>
        <end position="341"/>
    </location>
</feature>
<feature type="region of interest" description="Disordered" evidence="1">
    <location>
        <begin position="229"/>
        <end position="263"/>
    </location>
</feature>
<dbReference type="AlphaFoldDB" id="A0A7S1PFP7"/>
<evidence type="ECO:0000259" key="2">
    <source>
        <dbReference type="PROSITE" id="PS50030"/>
    </source>
</evidence>
<feature type="compositionally biased region" description="Low complexity" evidence="1">
    <location>
        <begin position="98"/>
        <end position="125"/>
    </location>
</feature>
<feature type="domain" description="UBA" evidence="2">
    <location>
        <begin position="344"/>
        <end position="385"/>
    </location>
</feature>
<feature type="compositionally biased region" description="Low complexity" evidence="1">
    <location>
        <begin position="231"/>
        <end position="258"/>
    </location>
</feature>
<dbReference type="PROSITE" id="PS50030">
    <property type="entry name" value="UBA"/>
    <property type="match status" value="1"/>
</dbReference>
<protein>
    <recommendedName>
        <fullName evidence="2">UBA domain-containing protein</fullName>
    </recommendedName>
</protein>
<feature type="compositionally biased region" description="Low complexity" evidence="1">
    <location>
        <begin position="187"/>
        <end position="209"/>
    </location>
</feature>
<gene>
    <name evidence="3" type="ORF">PCOS0759_LOCUS1564</name>
</gene>
<evidence type="ECO:0000313" key="3">
    <source>
        <dbReference type="EMBL" id="CAD9078332.1"/>
    </source>
</evidence>
<dbReference type="InterPro" id="IPR015940">
    <property type="entry name" value="UBA"/>
</dbReference>
<feature type="region of interest" description="Disordered" evidence="1">
    <location>
        <begin position="183"/>
        <end position="212"/>
    </location>
</feature>
<dbReference type="Pfam" id="PF00627">
    <property type="entry name" value="UBA"/>
    <property type="match status" value="1"/>
</dbReference>